<evidence type="ECO:0000256" key="1">
    <source>
        <dbReference type="ARBA" id="ARBA00023015"/>
    </source>
</evidence>
<evidence type="ECO:0000313" key="5">
    <source>
        <dbReference type="EMBL" id="MBB5317366.1"/>
    </source>
</evidence>
<dbReference type="InterPro" id="IPR011663">
    <property type="entry name" value="UTRA"/>
</dbReference>
<dbReference type="PANTHER" id="PTHR44846">
    <property type="entry name" value="MANNOSYL-D-GLYCERATE TRANSPORT/METABOLISM SYSTEM REPRESSOR MNGR-RELATED"/>
    <property type="match status" value="1"/>
</dbReference>
<dbReference type="SMART" id="SM00866">
    <property type="entry name" value="UTRA"/>
    <property type="match status" value="1"/>
</dbReference>
<dbReference type="InterPro" id="IPR050679">
    <property type="entry name" value="Bact_HTH_transcr_reg"/>
</dbReference>
<comment type="caution">
    <text evidence="5">The sequence shown here is derived from an EMBL/GenBank/DDBJ whole genome shotgun (WGS) entry which is preliminary data.</text>
</comment>
<dbReference type="Pfam" id="PF00392">
    <property type="entry name" value="GntR"/>
    <property type="match status" value="1"/>
</dbReference>
<dbReference type="InterPro" id="IPR000524">
    <property type="entry name" value="Tscrpt_reg_HTH_GntR"/>
</dbReference>
<protein>
    <submittedName>
        <fullName evidence="5">GntR family transcriptional regulator</fullName>
    </submittedName>
</protein>
<dbReference type="SUPFAM" id="SSF46785">
    <property type="entry name" value="Winged helix' DNA-binding domain"/>
    <property type="match status" value="1"/>
</dbReference>
<dbReference type="Pfam" id="PF07702">
    <property type="entry name" value="UTRA"/>
    <property type="match status" value="1"/>
</dbReference>
<keyword evidence="1" id="KW-0805">Transcription regulation</keyword>
<dbReference type="InterPro" id="IPR036388">
    <property type="entry name" value="WH-like_DNA-bd_sf"/>
</dbReference>
<accession>A0A7W8MR24</accession>
<organism evidence="5 6">
    <name type="scientific">Tunturiibacter empetritectus</name>
    <dbReference type="NCBI Taxonomy" id="3069691"/>
    <lineage>
        <taxon>Bacteria</taxon>
        <taxon>Pseudomonadati</taxon>
        <taxon>Acidobacteriota</taxon>
        <taxon>Terriglobia</taxon>
        <taxon>Terriglobales</taxon>
        <taxon>Acidobacteriaceae</taxon>
        <taxon>Tunturiibacter</taxon>
    </lineage>
</organism>
<dbReference type="PANTHER" id="PTHR44846:SF1">
    <property type="entry name" value="MANNOSYL-D-GLYCERATE TRANSPORT_METABOLISM SYSTEM REPRESSOR MNGR-RELATED"/>
    <property type="match status" value="1"/>
</dbReference>
<evidence type="ECO:0000256" key="3">
    <source>
        <dbReference type="ARBA" id="ARBA00023163"/>
    </source>
</evidence>
<evidence type="ECO:0000259" key="4">
    <source>
        <dbReference type="PROSITE" id="PS50949"/>
    </source>
</evidence>
<evidence type="ECO:0000313" key="6">
    <source>
        <dbReference type="Proteomes" id="UP000568106"/>
    </source>
</evidence>
<proteinExistence type="predicted"/>
<gene>
    <name evidence="5" type="ORF">HDF09_002035</name>
</gene>
<dbReference type="PRINTS" id="PR00035">
    <property type="entry name" value="HTHGNTR"/>
</dbReference>
<feature type="domain" description="HTH gntR-type" evidence="4">
    <location>
        <begin position="21"/>
        <end position="89"/>
    </location>
</feature>
<dbReference type="GO" id="GO:0003677">
    <property type="term" value="F:DNA binding"/>
    <property type="evidence" value="ECO:0007669"/>
    <property type="project" value="UniProtKB-KW"/>
</dbReference>
<dbReference type="SUPFAM" id="SSF64288">
    <property type="entry name" value="Chorismate lyase-like"/>
    <property type="match status" value="1"/>
</dbReference>
<name>A0A7W8MR24_9BACT</name>
<dbReference type="Proteomes" id="UP000568106">
    <property type="component" value="Unassembled WGS sequence"/>
</dbReference>
<dbReference type="InterPro" id="IPR036390">
    <property type="entry name" value="WH_DNA-bd_sf"/>
</dbReference>
<dbReference type="SMART" id="SM00345">
    <property type="entry name" value="HTH_GNTR"/>
    <property type="match status" value="1"/>
</dbReference>
<keyword evidence="6" id="KW-1185">Reference proteome</keyword>
<dbReference type="InterPro" id="IPR028978">
    <property type="entry name" value="Chorismate_lyase_/UTRA_dom_sf"/>
</dbReference>
<sequence length="270" mass="30350">MTTTPSQTASTVRSLDKNGFVPLYYQIQRALMEKIHSGELRRGDLLASEGELARFYQVSRVTARQALQGLKASGYAFSQRGRGTFVTKSKIEEQQSQLRGFTEETMQRGMVPSSRVLEQRVVDANSELAENLEVQVGAPVMILRRLRLADGTPMAVEKTYVSLVQFPGIERTNFAEQSLYHTLREQFGVRVAWAAEAIEVLAATREESELLDIPAKTSVLSISRNTITAEQTPIEVTVSRYRGDRYRALIRIPAATIHRGERVYEEGYFA</sequence>
<dbReference type="GO" id="GO:0045892">
    <property type="term" value="P:negative regulation of DNA-templated transcription"/>
    <property type="evidence" value="ECO:0007669"/>
    <property type="project" value="TreeGrafter"/>
</dbReference>
<dbReference type="Gene3D" id="1.10.10.10">
    <property type="entry name" value="Winged helix-like DNA-binding domain superfamily/Winged helix DNA-binding domain"/>
    <property type="match status" value="1"/>
</dbReference>
<dbReference type="PROSITE" id="PS50949">
    <property type="entry name" value="HTH_GNTR"/>
    <property type="match status" value="1"/>
</dbReference>
<dbReference type="Gene3D" id="3.40.1410.10">
    <property type="entry name" value="Chorismate lyase-like"/>
    <property type="match status" value="1"/>
</dbReference>
<dbReference type="EMBL" id="JACHDY010000002">
    <property type="protein sequence ID" value="MBB5317366.1"/>
    <property type="molecule type" value="Genomic_DNA"/>
</dbReference>
<dbReference type="CDD" id="cd07377">
    <property type="entry name" value="WHTH_GntR"/>
    <property type="match status" value="1"/>
</dbReference>
<dbReference type="AlphaFoldDB" id="A0A7W8MR24"/>
<evidence type="ECO:0000256" key="2">
    <source>
        <dbReference type="ARBA" id="ARBA00023125"/>
    </source>
</evidence>
<reference evidence="5" key="1">
    <citation type="submission" date="2020-08" db="EMBL/GenBank/DDBJ databases">
        <title>Genomic Encyclopedia of Type Strains, Phase IV (KMG-V): Genome sequencing to study the core and pangenomes of soil and plant-associated prokaryotes.</title>
        <authorList>
            <person name="Whitman W."/>
        </authorList>
    </citation>
    <scope>NUCLEOTIDE SEQUENCE [LARGE SCALE GENOMIC DNA]</scope>
    <source>
        <strain evidence="5">M8UP27</strain>
    </source>
</reference>
<dbReference type="GO" id="GO:0003700">
    <property type="term" value="F:DNA-binding transcription factor activity"/>
    <property type="evidence" value="ECO:0007669"/>
    <property type="project" value="InterPro"/>
</dbReference>
<keyword evidence="2" id="KW-0238">DNA-binding</keyword>
<keyword evidence="3" id="KW-0804">Transcription</keyword>